<sequence length="100" mass="11514">MAVSHLLETVLDGVGDQFSEDHREWRRKLTRKVPKTSLELWPNKWTAGTSNLSGERRNASSNLVKINCLCKTGSERIVHHGDRLDTAHRLRKCVFHLVRL</sequence>
<organism evidence="1">
    <name type="scientific">freshwater metagenome</name>
    <dbReference type="NCBI Taxonomy" id="449393"/>
    <lineage>
        <taxon>unclassified sequences</taxon>
        <taxon>metagenomes</taxon>
        <taxon>ecological metagenomes</taxon>
    </lineage>
</organism>
<reference evidence="1" key="1">
    <citation type="submission" date="2020-05" db="EMBL/GenBank/DDBJ databases">
        <authorList>
            <person name="Chiriac C."/>
            <person name="Salcher M."/>
            <person name="Ghai R."/>
            <person name="Kavagutti S V."/>
        </authorList>
    </citation>
    <scope>NUCLEOTIDE SEQUENCE</scope>
</reference>
<dbReference type="AlphaFoldDB" id="A0A6J6FZR9"/>
<protein>
    <submittedName>
        <fullName evidence="1">Unannotated protein</fullName>
    </submittedName>
</protein>
<dbReference type="EMBL" id="CAEZUE010000083">
    <property type="protein sequence ID" value="CAB4594542.1"/>
    <property type="molecule type" value="Genomic_DNA"/>
</dbReference>
<proteinExistence type="predicted"/>
<name>A0A6J6FZR9_9ZZZZ</name>
<gene>
    <name evidence="1" type="ORF">UFOPK1788_00715</name>
</gene>
<evidence type="ECO:0000313" key="1">
    <source>
        <dbReference type="EMBL" id="CAB4594542.1"/>
    </source>
</evidence>
<accession>A0A6J6FZR9</accession>